<name>A0A7W9YVX4_9HYPH</name>
<accession>A0A7W9YVX4</accession>
<dbReference type="EMBL" id="JACHEJ010000002">
    <property type="protein sequence ID" value="MBB6179350.1"/>
    <property type="molecule type" value="Genomic_DNA"/>
</dbReference>
<evidence type="ECO:0000313" key="1">
    <source>
        <dbReference type="EMBL" id="MBB6179350.1"/>
    </source>
</evidence>
<reference evidence="1 2" key="1">
    <citation type="submission" date="2020-08" db="EMBL/GenBank/DDBJ databases">
        <title>Genomic Encyclopedia of Type Strains, Phase IV (KMG-IV): sequencing the most valuable type-strain genomes for metagenomic binning, comparative biology and taxonomic classification.</title>
        <authorList>
            <person name="Goeker M."/>
        </authorList>
    </citation>
    <scope>NUCLEOTIDE SEQUENCE [LARGE SCALE GENOMIC DNA]</scope>
    <source>
        <strain evidence="1 2">DSM 102134</strain>
    </source>
</reference>
<dbReference type="Proteomes" id="UP000535501">
    <property type="component" value="Unassembled WGS sequence"/>
</dbReference>
<comment type="caution">
    <text evidence="1">The sequence shown here is derived from an EMBL/GenBank/DDBJ whole genome shotgun (WGS) entry which is preliminary data.</text>
</comment>
<dbReference type="RefSeq" id="WP_077547291.1">
    <property type="nucleotide sequence ID" value="NZ_JACHEJ010000002.1"/>
</dbReference>
<gene>
    <name evidence="1" type="ORF">HNQ75_001304</name>
</gene>
<proteinExistence type="predicted"/>
<protein>
    <submittedName>
        <fullName evidence="1">Uncharacterized protein</fullName>
    </submittedName>
</protein>
<evidence type="ECO:0000313" key="2">
    <source>
        <dbReference type="Proteomes" id="UP000535501"/>
    </source>
</evidence>
<dbReference type="AlphaFoldDB" id="A0A7W9YVX4"/>
<sequence length="92" mass="10688">MNLRVIQGGLLGQQLLDAATPLRTSPFDVRREADRRLHVLDYDRYLTRERAVGIAVPREIRYLAMQIDFVARTLSSLADIPEDFRSDRYWPA</sequence>
<keyword evidence="2" id="KW-1185">Reference proteome</keyword>
<organism evidence="1 2">
    <name type="scientific">Pseudorhizobium flavum</name>
    <dbReference type="NCBI Taxonomy" id="1335061"/>
    <lineage>
        <taxon>Bacteria</taxon>
        <taxon>Pseudomonadati</taxon>
        <taxon>Pseudomonadota</taxon>
        <taxon>Alphaproteobacteria</taxon>
        <taxon>Hyphomicrobiales</taxon>
        <taxon>Rhizobiaceae</taxon>
        <taxon>Rhizobium/Agrobacterium group</taxon>
        <taxon>Pseudorhizobium</taxon>
    </lineage>
</organism>